<dbReference type="AlphaFoldDB" id="A0A1J1I9S5"/>
<proteinExistence type="predicted"/>
<organism evidence="1 2">
    <name type="scientific">Clunio marinus</name>
    <dbReference type="NCBI Taxonomy" id="568069"/>
    <lineage>
        <taxon>Eukaryota</taxon>
        <taxon>Metazoa</taxon>
        <taxon>Ecdysozoa</taxon>
        <taxon>Arthropoda</taxon>
        <taxon>Hexapoda</taxon>
        <taxon>Insecta</taxon>
        <taxon>Pterygota</taxon>
        <taxon>Neoptera</taxon>
        <taxon>Endopterygota</taxon>
        <taxon>Diptera</taxon>
        <taxon>Nematocera</taxon>
        <taxon>Chironomoidea</taxon>
        <taxon>Chironomidae</taxon>
        <taxon>Clunio</taxon>
    </lineage>
</organism>
<dbReference type="EMBL" id="CVRI01000043">
    <property type="protein sequence ID" value="CRK96324.1"/>
    <property type="molecule type" value="Genomic_DNA"/>
</dbReference>
<gene>
    <name evidence="1" type="ORF">CLUMA_CG009743</name>
</gene>
<evidence type="ECO:0000313" key="2">
    <source>
        <dbReference type="Proteomes" id="UP000183832"/>
    </source>
</evidence>
<evidence type="ECO:0000313" key="1">
    <source>
        <dbReference type="EMBL" id="CRK96324.1"/>
    </source>
</evidence>
<sequence length="73" mass="8512">MGNYQAYEDSKQGHLGNEKYNCIYVGEKVLKTFPKSKSPANNFIHCDLLFEKVQEWKGFETNSFEDAIVIDFR</sequence>
<name>A0A1J1I9S5_9DIPT</name>
<protein>
    <submittedName>
        <fullName evidence="1">CLUMA_CG009743, isoform A</fullName>
    </submittedName>
</protein>
<dbReference type="Proteomes" id="UP000183832">
    <property type="component" value="Unassembled WGS sequence"/>
</dbReference>
<accession>A0A1J1I9S5</accession>
<keyword evidence="2" id="KW-1185">Reference proteome</keyword>
<reference evidence="1 2" key="1">
    <citation type="submission" date="2015-04" db="EMBL/GenBank/DDBJ databases">
        <authorList>
            <person name="Syromyatnikov M.Y."/>
            <person name="Popov V.N."/>
        </authorList>
    </citation>
    <scope>NUCLEOTIDE SEQUENCE [LARGE SCALE GENOMIC DNA]</scope>
</reference>